<reference evidence="2" key="1">
    <citation type="journal article" date="2019" name="Int. J. Syst. Evol. Microbiol.">
        <title>The Global Catalogue of Microorganisms (GCM) 10K type strain sequencing project: providing services to taxonomists for standard genome sequencing and annotation.</title>
        <authorList>
            <consortium name="The Broad Institute Genomics Platform"/>
            <consortium name="The Broad Institute Genome Sequencing Center for Infectious Disease"/>
            <person name="Wu L."/>
            <person name="Ma J."/>
        </authorList>
    </citation>
    <scope>NUCLEOTIDE SEQUENCE [LARGE SCALE GENOMIC DNA]</scope>
    <source>
        <strain evidence="2">NBRC 101365</strain>
    </source>
</reference>
<sequence>MTQRPGTSLPPAHLLTHDAELDRLMCPQRFYKRPANVLADSSLTIAEQRAILSSWASQACAAEALPPLGAHITSSGAQQVSFEEITEALRQLDQKALPPCLSARKSVIN</sequence>
<accession>A0ABQ6CGF8</accession>
<name>A0ABQ6CGF8_9HYPH</name>
<comment type="caution">
    <text evidence="1">The sequence shown here is derived from an EMBL/GenBank/DDBJ whole genome shotgun (WGS) entry which is preliminary data.</text>
</comment>
<protein>
    <submittedName>
        <fullName evidence="1">Uncharacterized protein</fullName>
    </submittedName>
</protein>
<organism evidence="1 2">
    <name type="scientific">Labrys miyagiensis</name>
    <dbReference type="NCBI Taxonomy" id="346912"/>
    <lineage>
        <taxon>Bacteria</taxon>
        <taxon>Pseudomonadati</taxon>
        <taxon>Pseudomonadota</taxon>
        <taxon>Alphaproteobacteria</taxon>
        <taxon>Hyphomicrobiales</taxon>
        <taxon>Xanthobacteraceae</taxon>
        <taxon>Labrys</taxon>
    </lineage>
</organism>
<proteinExistence type="predicted"/>
<dbReference type="EMBL" id="BSPC01000022">
    <property type="protein sequence ID" value="GLS19421.1"/>
    <property type="molecule type" value="Genomic_DNA"/>
</dbReference>
<evidence type="ECO:0000313" key="1">
    <source>
        <dbReference type="EMBL" id="GLS19421.1"/>
    </source>
</evidence>
<dbReference type="RefSeq" id="WP_284312347.1">
    <property type="nucleotide sequence ID" value="NZ_BSPC01000022.1"/>
</dbReference>
<gene>
    <name evidence="1" type="ORF">GCM10007874_24380</name>
</gene>
<keyword evidence="2" id="KW-1185">Reference proteome</keyword>
<dbReference type="Proteomes" id="UP001156882">
    <property type="component" value="Unassembled WGS sequence"/>
</dbReference>
<evidence type="ECO:0000313" key="2">
    <source>
        <dbReference type="Proteomes" id="UP001156882"/>
    </source>
</evidence>